<dbReference type="InterPro" id="IPR005135">
    <property type="entry name" value="Endo/exonuclease/phosphatase"/>
</dbReference>
<evidence type="ECO:0000256" key="1">
    <source>
        <dbReference type="SAM" id="MobiDB-lite"/>
    </source>
</evidence>
<feature type="region of interest" description="Disordered" evidence="1">
    <location>
        <begin position="878"/>
        <end position="922"/>
    </location>
</feature>
<reference evidence="3 4" key="1">
    <citation type="submission" date="2016-02" db="EMBL/GenBank/DDBJ databases">
        <title>Genome analysis of coral dinoflagellate symbionts highlights evolutionary adaptations to a symbiotic lifestyle.</title>
        <authorList>
            <person name="Aranda M."/>
            <person name="Li Y."/>
            <person name="Liew Y.J."/>
            <person name="Baumgarten S."/>
            <person name="Simakov O."/>
            <person name="Wilson M."/>
            <person name="Piel J."/>
            <person name="Ashoor H."/>
            <person name="Bougouffa S."/>
            <person name="Bajic V.B."/>
            <person name="Ryu T."/>
            <person name="Ravasi T."/>
            <person name="Bayer T."/>
            <person name="Micklem G."/>
            <person name="Kim H."/>
            <person name="Bhak J."/>
            <person name="Lajeunesse T.C."/>
            <person name="Voolstra C.R."/>
        </authorList>
    </citation>
    <scope>NUCLEOTIDE SEQUENCE [LARGE SCALE GENOMIC DNA]</scope>
    <source>
        <strain evidence="3 4">CCMP2467</strain>
    </source>
</reference>
<protein>
    <recommendedName>
        <fullName evidence="2">Endonuclease/exonuclease/phosphatase domain-containing protein</fullName>
    </recommendedName>
</protein>
<proteinExistence type="predicted"/>
<organism evidence="3 4">
    <name type="scientific">Symbiodinium microadriaticum</name>
    <name type="common">Dinoflagellate</name>
    <name type="synonym">Zooxanthella microadriatica</name>
    <dbReference type="NCBI Taxonomy" id="2951"/>
    <lineage>
        <taxon>Eukaryota</taxon>
        <taxon>Sar</taxon>
        <taxon>Alveolata</taxon>
        <taxon>Dinophyceae</taxon>
        <taxon>Suessiales</taxon>
        <taxon>Symbiodiniaceae</taxon>
        <taxon>Symbiodinium</taxon>
    </lineage>
</organism>
<comment type="caution">
    <text evidence="3">The sequence shown here is derived from an EMBL/GenBank/DDBJ whole genome shotgun (WGS) entry which is preliminary data.</text>
</comment>
<feature type="region of interest" description="Disordered" evidence="1">
    <location>
        <begin position="1253"/>
        <end position="1282"/>
    </location>
</feature>
<dbReference type="SUPFAM" id="SSF56219">
    <property type="entry name" value="DNase I-like"/>
    <property type="match status" value="1"/>
</dbReference>
<evidence type="ECO:0000259" key="2">
    <source>
        <dbReference type="Pfam" id="PF03372"/>
    </source>
</evidence>
<keyword evidence="4" id="KW-1185">Reference proteome</keyword>
<dbReference type="Proteomes" id="UP000186817">
    <property type="component" value="Unassembled WGS sequence"/>
</dbReference>
<dbReference type="Pfam" id="PF03372">
    <property type="entry name" value="Exo_endo_phos"/>
    <property type="match status" value="1"/>
</dbReference>
<evidence type="ECO:0000313" key="3">
    <source>
        <dbReference type="EMBL" id="OLP76510.1"/>
    </source>
</evidence>
<dbReference type="OrthoDB" id="414666at2759"/>
<sequence length="1880" mass="205236">MQCLNPRTMLSTSLCSADMPVLPPAADDLFQDGDSPLMLCVRRSALQGRPLAGYLGTFVAGRQPDRSTITRHQNMLQDAGPSSFTLPVSFSAPAPLPVAVTIGPQHRAPSGPLLLRADWAPARGLPWLQLAVVSVCSAGTGGGMGDGKYAEFNHWLNTRGQDIDVALVTETHWKLEADPCTWSLPQWHCIHFASTQRKTAGMLLYVSKRVVSDANIRFSSHLSGRLAHVRLYAHTPVDLVLCYQHASNTSAEAETLRKRAHFWQKLASLLSSIPRRHLLMVLGDFNTPLAGTSSVIHGPCVPEAKHSAPADVPDFAALLEAHQLIALNTHRQDIMTACSQDADLQADLAGPLERMWQEGVERGNFTMLYQHIRTLAPKQVRTKLQIRDQNGLILGPKEEIREVESFFTQLYATGQRLQLQLPQPAAANLGSDLLIAALKSLRPKKASLPTAAPAALWKMAAAPLAEYVVQRLHTQHTADWPDLWHIAWLCLLPKKPASHRPDQLRPISLLHPLAKSIAWDLNKLVLDAAMASLLEDPQFAYLPTRGVDSVMDTAFSHTAEVRSLMAAQKPSVFAKRAGKVPWLTLYASLLASGLVSMNARLQTTLWLVYAKALLRAISCACGPEWVASCATAFSDDLLFRDTFVDLAGLRLALDRMVRIFQVLQDMGMTPNFAKSAFMIASHGWQAQQHLARPTFSPLVLKISAPIYFSGANRYLQIFVSRNLRLIVGNRSASEVDGPTESQQAAAPMPKLLLMMPVHCLLSQQPLGQWMFFNEPDILQAASVGWEAVAQLHRLSALGFMAKSGYHAHSAIRSSISPLGMPRGALSCLGLSFLCTFTSRAAMAEPQEDTVTQQVGFFQHLLPSANPTLLSQMGVKVAEPQEGAPNKHRRLDKGGKGQGGNGRQTRGQKRQGNPAPQQGGRGPQLDIRYILPLVLRMLLRQEDELQMIRLDKAFCLFVVPVFTQASAVPADQLERNTLAIELLHNRFRILETRLAFLDERFSGSETSPVELSDRNTVALDFLLSRSRALETRVGSLGEGLAGVASLCNDWEARLSQVQQDLALLSSQVSLFDSRRQEFEHSFSHRVEEEFLEALSALHLRIDTLVHQRVSLGDQLCHLSRRVDLLSDMASDDSPASLSFVDLEPLDPAELVPIVVKRFRKSLPLAAASQASGSAAAPPASAQDSPASLRSWSVVVPASNDVARELSFADLQPDASVSAPLPGPLDVIARLPEGSRSSFERPVLRDVSGALPRPLLFAPKEPSSTSSSSPLPRPSFAPASRYDKGPAHRLDGALPSAALVPSGSPVAGCGAVPVLPTKQAASYAIRSFAVAGGKSTFGAAASASALPEPSFRTSSGALEKEWLQVRGLWSRVVPWLLPLSSFLQELLGKPNCTELLELVWRRNSATTVKRYLQSLFRVFSMMEDLEVPFPSFSQLQLHDAVLALHRTFDGSLTFGDNVLKALRWSQKAFQLDLPSLHSGIFASTALFQRTGEKREATPIPLAFAVWLEFSFLKGIEDMAERMFIGAVLLCLWASLRFGDAQHVRWSSLLFDVNTLRGWCYKTKTHPRGTPFAVTSGGFCGSTPGHDWLALLCLSLNEVLAQCRQCFAADCDPDALFFSFDAGAPSFVPLSYGQALLRLRSLASRWSEEIGLASTQWISGLSLHSLKATFLSYGAQTNQSEQDRAVQRHHKLGSVALYGRDDCLPALRLQRAVVSCFSKGWRAQTPLQRGLLTLQEPPVVLPASDFALRLDLSQVHWLLRFDSGQCLAEDSELSTVPAEVVVTAPPPSSSDEPVAVEALPVTSVAPAPGDVSEAESEDLGQPDEVNLISALQGKVLHLNVAGPGCPPRPACGCFAKGWKHVLEPGPAFQFCRHPACNKAVWYD</sequence>
<feature type="domain" description="Endonuclease/exonuclease/phosphatase" evidence="2">
    <location>
        <begin position="161"/>
        <end position="288"/>
    </location>
</feature>
<feature type="compositionally biased region" description="Low complexity" evidence="1">
    <location>
        <begin position="1256"/>
        <end position="1278"/>
    </location>
</feature>
<dbReference type="InterPro" id="IPR036691">
    <property type="entry name" value="Endo/exonu/phosph_ase_sf"/>
</dbReference>
<evidence type="ECO:0000313" key="4">
    <source>
        <dbReference type="Proteomes" id="UP000186817"/>
    </source>
</evidence>
<accession>A0A1Q9C0T4</accession>
<dbReference type="Gene3D" id="3.60.10.10">
    <property type="entry name" value="Endonuclease/exonuclease/phosphatase"/>
    <property type="match status" value="1"/>
</dbReference>
<dbReference type="GO" id="GO:0003824">
    <property type="term" value="F:catalytic activity"/>
    <property type="evidence" value="ECO:0007669"/>
    <property type="project" value="InterPro"/>
</dbReference>
<gene>
    <name evidence="3" type="ORF">AK812_SmicGene43545</name>
</gene>
<dbReference type="EMBL" id="LSRX01002003">
    <property type="protein sequence ID" value="OLP76510.1"/>
    <property type="molecule type" value="Genomic_DNA"/>
</dbReference>
<name>A0A1Q9C0T4_SYMMI</name>